<dbReference type="RefSeq" id="XP_001586337.1">
    <property type="nucleotide sequence ID" value="XM_001586287.1"/>
</dbReference>
<protein>
    <submittedName>
        <fullName evidence="1">Uncharacterized protein</fullName>
    </submittedName>
</protein>
<sequence>MPIDPKPFYIQKASTSIIALTNKTPFDNHLFVRINQMYPTRSAGSFAILTALKKVLGPNASLLREV</sequence>
<organism evidence="1 2">
    <name type="scientific">Sclerotinia sclerotiorum (strain ATCC 18683 / 1980 / Ss-1)</name>
    <name type="common">White mold</name>
    <name type="synonym">Whetzelinia sclerotiorum</name>
    <dbReference type="NCBI Taxonomy" id="665079"/>
    <lineage>
        <taxon>Eukaryota</taxon>
        <taxon>Fungi</taxon>
        <taxon>Dikarya</taxon>
        <taxon>Ascomycota</taxon>
        <taxon>Pezizomycotina</taxon>
        <taxon>Leotiomycetes</taxon>
        <taxon>Helotiales</taxon>
        <taxon>Sclerotiniaceae</taxon>
        <taxon>Sclerotinia</taxon>
    </lineage>
</organism>
<proteinExistence type="predicted"/>
<dbReference type="GeneID" id="5482318"/>
<reference evidence="2" key="1">
    <citation type="journal article" date="2011" name="PLoS Genet.">
        <title>Genomic analysis of the necrotrophic fungal pathogens Sclerotinia sclerotiorum and Botrytis cinerea.</title>
        <authorList>
            <person name="Amselem J."/>
            <person name="Cuomo C.A."/>
            <person name="van Kan J.A."/>
            <person name="Viaud M."/>
            <person name="Benito E.P."/>
            <person name="Couloux A."/>
            <person name="Coutinho P.M."/>
            <person name="de Vries R.P."/>
            <person name="Dyer P.S."/>
            <person name="Fillinger S."/>
            <person name="Fournier E."/>
            <person name="Gout L."/>
            <person name="Hahn M."/>
            <person name="Kohn L."/>
            <person name="Lapalu N."/>
            <person name="Plummer K.M."/>
            <person name="Pradier J.M."/>
            <person name="Quevillon E."/>
            <person name="Sharon A."/>
            <person name="Simon A."/>
            <person name="ten Have A."/>
            <person name="Tudzynski B."/>
            <person name="Tudzynski P."/>
            <person name="Wincker P."/>
            <person name="Andrew M."/>
            <person name="Anthouard V."/>
            <person name="Beever R.E."/>
            <person name="Beffa R."/>
            <person name="Benoit I."/>
            <person name="Bouzid O."/>
            <person name="Brault B."/>
            <person name="Chen Z."/>
            <person name="Choquer M."/>
            <person name="Collemare J."/>
            <person name="Cotton P."/>
            <person name="Danchin E.G."/>
            <person name="Da Silva C."/>
            <person name="Gautier A."/>
            <person name="Giraud C."/>
            <person name="Giraud T."/>
            <person name="Gonzalez C."/>
            <person name="Grossetete S."/>
            <person name="Guldener U."/>
            <person name="Henrissat B."/>
            <person name="Howlett B.J."/>
            <person name="Kodira C."/>
            <person name="Kretschmer M."/>
            <person name="Lappartient A."/>
            <person name="Leroch M."/>
            <person name="Levis C."/>
            <person name="Mauceli E."/>
            <person name="Neuveglise C."/>
            <person name="Oeser B."/>
            <person name="Pearson M."/>
            <person name="Poulain J."/>
            <person name="Poussereau N."/>
            <person name="Quesneville H."/>
            <person name="Rascle C."/>
            <person name="Schumacher J."/>
            <person name="Segurens B."/>
            <person name="Sexton A."/>
            <person name="Silva E."/>
            <person name="Sirven C."/>
            <person name="Soanes D.M."/>
            <person name="Talbot N.J."/>
            <person name="Templeton M."/>
            <person name="Yandava C."/>
            <person name="Yarden O."/>
            <person name="Zeng Q."/>
            <person name="Rollins J.A."/>
            <person name="Lebrun M.H."/>
            <person name="Dickman M."/>
        </authorList>
    </citation>
    <scope>NUCLEOTIDE SEQUENCE [LARGE SCALE GENOMIC DNA]</scope>
    <source>
        <strain evidence="2">ATCC 18683 / 1980 / Ss-1</strain>
    </source>
</reference>
<dbReference type="Proteomes" id="UP000001312">
    <property type="component" value="Unassembled WGS sequence"/>
</dbReference>
<dbReference type="EMBL" id="CH476642">
    <property type="protein sequence ID" value="EDN98058.1"/>
    <property type="molecule type" value="Genomic_DNA"/>
</dbReference>
<name>A7F5N7_SCLS1</name>
<evidence type="ECO:0000313" key="1">
    <source>
        <dbReference type="EMBL" id="EDN98058.1"/>
    </source>
</evidence>
<dbReference type="InParanoid" id="A7F5N7"/>
<evidence type="ECO:0000313" key="2">
    <source>
        <dbReference type="Proteomes" id="UP000001312"/>
    </source>
</evidence>
<accession>A7F5N7</accession>
<gene>
    <name evidence="1" type="ORF">SS1G_12915</name>
</gene>
<dbReference type="AlphaFoldDB" id="A7F5N7"/>
<dbReference type="KEGG" id="ssl:SS1G_12915"/>
<keyword evidence="2" id="KW-1185">Reference proteome</keyword>